<proteinExistence type="predicted"/>
<keyword evidence="1" id="KW-0732">Signal</keyword>
<keyword evidence="3" id="KW-1185">Reference proteome</keyword>
<dbReference type="Proteomes" id="UP000035100">
    <property type="component" value="Unassembled WGS sequence"/>
</dbReference>
<accession>A0A0D0Q8V4</accession>
<dbReference type="PATRIC" id="fig|1123501.6.peg.269"/>
<reference evidence="2 3" key="1">
    <citation type="submission" date="2013-01" db="EMBL/GenBank/DDBJ databases">
        <authorList>
            <person name="Fiebig A."/>
            <person name="Goeker M."/>
            <person name="Klenk H.-P.P."/>
        </authorList>
    </citation>
    <scope>NUCLEOTIDE SEQUENCE [LARGE SCALE GENOMIC DNA]</scope>
    <source>
        <strain evidence="2 3">DSM 24838</strain>
    </source>
</reference>
<dbReference type="EMBL" id="AONG01000003">
    <property type="protein sequence ID" value="KIQ70839.1"/>
    <property type="molecule type" value="Genomic_DNA"/>
</dbReference>
<evidence type="ECO:0000313" key="2">
    <source>
        <dbReference type="EMBL" id="KIQ70839.1"/>
    </source>
</evidence>
<dbReference type="AlphaFoldDB" id="A0A0D0Q8V4"/>
<dbReference type="RefSeq" id="WP_018304346.1">
    <property type="nucleotide sequence ID" value="NZ_KB902313.1"/>
</dbReference>
<dbReference type="eggNOG" id="ENOG5032T0W">
    <property type="taxonomic scope" value="Bacteria"/>
</dbReference>
<dbReference type="STRING" id="1123501.Wenmar_00213"/>
<organism evidence="2 3">
    <name type="scientific">Wenxinia marina DSM 24838</name>
    <dbReference type="NCBI Taxonomy" id="1123501"/>
    <lineage>
        <taxon>Bacteria</taxon>
        <taxon>Pseudomonadati</taxon>
        <taxon>Pseudomonadota</taxon>
        <taxon>Alphaproteobacteria</taxon>
        <taxon>Rhodobacterales</taxon>
        <taxon>Roseobacteraceae</taxon>
        <taxon>Wenxinia</taxon>
    </lineage>
</organism>
<evidence type="ECO:0000256" key="1">
    <source>
        <dbReference type="SAM" id="SignalP"/>
    </source>
</evidence>
<dbReference type="OrthoDB" id="7727934at2"/>
<sequence length="134" mass="13965">MRGAALALALLPASAAAEPYDGIYRQAENADCALVGADGGSVRIADGVFEGVGSQCLMTLPVDVVDMDATLYTMECAAGGEAWTERAMLMHTPDRDGLFMIWNGYAFRYDRCPDDTVPVEPGAAGAAGPDDAAD</sequence>
<evidence type="ECO:0000313" key="3">
    <source>
        <dbReference type="Proteomes" id="UP000035100"/>
    </source>
</evidence>
<name>A0A0D0Q8V4_9RHOB</name>
<feature type="signal peptide" evidence="1">
    <location>
        <begin position="1"/>
        <end position="17"/>
    </location>
</feature>
<protein>
    <submittedName>
        <fullName evidence="2">Uncharacterized protein</fullName>
    </submittedName>
</protein>
<comment type="caution">
    <text evidence="2">The sequence shown here is derived from an EMBL/GenBank/DDBJ whole genome shotgun (WGS) entry which is preliminary data.</text>
</comment>
<feature type="chain" id="PRO_5002219260" evidence="1">
    <location>
        <begin position="18"/>
        <end position="134"/>
    </location>
</feature>
<gene>
    <name evidence="2" type="ORF">Wenmar_00213</name>
</gene>